<dbReference type="GO" id="GO:1902600">
    <property type="term" value="P:proton transmembrane transport"/>
    <property type="evidence" value="ECO:0007669"/>
    <property type="project" value="InterPro"/>
</dbReference>
<dbReference type="GO" id="GO:0016020">
    <property type="term" value="C:membrane"/>
    <property type="evidence" value="ECO:0007669"/>
    <property type="project" value="UniProtKB-SubCell"/>
</dbReference>
<keyword evidence="4 7" id="KW-0812">Transmembrane</keyword>
<evidence type="ECO:0000256" key="7">
    <source>
        <dbReference type="SAM" id="Phobius"/>
    </source>
</evidence>
<evidence type="ECO:0000256" key="1">
    <source>
        <dbReference type="ARBA" id="ARBA00004141"/>
    </source>
</evidence>
<dbReference type="RefSeq" id="WP_141150534.1">
    <property type="nucleotide sequence ID" value="NZ_VHLG01000014.1"/>
</dbReference>
<dbReference type="Pfam" id="PF00999">
    <property type="entry name" value="Na_H_Exchanger"/>
    <property type="match status" value="1"/>
</dbReference>
<proteinExistence type="inferred from homology"/>
<dbReference type="OrthoDB" id="9781411at2"/>
<feature type="transmembrane region" description="Helical" evidence="7">
    <location>
        <begin position="127"/>
        <end position="146"/>
    </location>
</feature>
<sequence>MESVVAETAEVASHGASFVAVALVIAVAAIAGIAFLWLRQPPLVGFILAGVLLGPTGFKLIENSESVAFLGEMGVVMLLFFIGMELSIRAFVMSLRQALLVVCGQLVCAMALAAIIGVLVHASPREMIILGFVIAMSSTVVAMKMLDEMGVLRGDAGRIAVGVLIAQDIAVVPMLIFESSFGGAGFDATSTVLKVLVAVGLMAGLLWYFGRYGKLKVPFADRLEDKVELLALGALALCFGAAALTGIAGLSPAYGAFLAGICVGNSTLRSRIIPVIEPIQSVLLVIFFLSIGLLIDLGYIWDKLFTVLFAAIAIVAAKSVLNVMLLRWTGSSPQTALVAGLSMAQVGEFSFVLAAAGLAAGAMGEDLYRLVIAITAISLLVSPLWVSVMRRLQSMAQEGLESYRKALAIAYADELQEVGRGRAEIALRVAAIRARVIAFRMAHRERRAAKQAKSREKGKQ</sequence>
<evidence type="ECO:0000256" key="6">
    <source>
        <dbReference type="ARBA" id="ARBA00023136"/>
    </source>
</evidence>
<dbReference type="Proteomes" id="UP000318801">
    <property type="component" value="Unassembled WGS sequence"/>
</dbReference>
<evidence type="ECO:0000259" key="8">
    <source>
        <dbReference type="Pfam" id="PF00999"/>
    </source>
</evidence>
<evidence type="ECO:0000256" key="5">
    <source>
        <dbReference type="ARBA" id="ARBA00022989"/>
    </source>
</evidence>
<feature type="transmembrane region" description="Helical" evidence="7">
    <location>
        <begin position="229"/>
        <end position="247"/>
    </location>
</feature>
<reference evidence="9 10" key="1">
    <citation type="submission" date="2019-06" db="EMBL/GenBank/DDBJ databases">
        <authorList>
            <person name="Li M."/>
        </authorList>
    </citation>
    <scope>NUCLEOTIDE SEQUENCE [LARGE SCALE GENOMIC DNA]</scope>
    <source>
        <strain evidence="9 10">BGMRC2036</strain>
    </source>
</reference>
<accession>A0A506U838</accession>
<dbReference type="Gene3D" id="1.20.1530.20">
    <property type="match status" value="1"/>
</dbReference>
<comment type="similarity">
    <text evidence="2">Belongs to the monovalent cation:proton antiporter 2 (CPA2) transporter (TC 2.A.37) family.</text>
</comment>
<keyword evidence="5 7" id="KW-1133">Transmembrane helix</keyword>
<feature type="transmembrane region" description="Helical" evidence="7">
    <location>
        <begin position="98"/>
        <end position="121"/>
    </location>
</feature>
<feature type="transmembrane region" description="Helical" evidence="7">
    <location>
        <begin position="307"/>
        <end position="325"/>
    </location>
</feature>
<name>A0A506U838_9HYPH</name>
<evidence type="ECO:0000256" key="3">
    <source>
        <dbReference type="ARBA" id="ARBA00022448"/>
    </source>
</evidence>
<organism evidence="9 10">
    <name type="scientific">Martelella alba</name>
    <dbReference type="NCBI Taxonomy" id="2590451"/>
    <lineage>
        <taxon>Bacteria</taxon>
        <taxon>Pseudomonadati</taxon>
        <taxon>Pseudomonadota</taxon>
        <taxon>Alphaproteobacteria</taxon>
        <taxon>Hyphomicrobiales</taxon>
        <taxon>Aurantimonadaceae</taxon>
        <taxon>Martelella</taxon>
    </lineage>
</organism>
<protein>
    <submittedName>
        <fullName evidence="9">Cation:proton antiporter</fullName>
    </submittedName>
</protein>
<comment type="subcellular location">
    <subcellularLocation>
        <location evidence="1">Membrane</location>
        <topology evidence="1">Multi-pass membrane protein</topology>
    </subcellularLocation>
</comment>
<gene>
    <name evidence="9" type="ORF">FJU08_18515</name>
</gene>
<feature type="transmembrane region" description="Helical" evidence="7">
    <location>
        <begin position="67"/>
        <end position="86"/>
    </location>
</feature>
<evidence type="ECO:0000256" key="4">
    <source>
        <dbReference type="ARBA" id="ARBA00022692"/>
    </source>
</evidence>
<dbReference type="InterPro" id="IPR038770">
    <property type="entry name" value="Na+/solute_symporter_sf"/>
</dbReference>
<evidence type="ECO:0000256" key="2">
    <source>
        <dbReference type="ARBA" id="ARBA00005551"/>
    </source>
</evidence>
<feature type="transmembrane region" description="Helical" evidence="7">
    <location>
        <begin position="367"/>
        <end position="386"/>
    </location>
</feature>
<dbReference type="GO" id="GO:0015297">
    <property type="term" value="F:antiporter activity"/>
    <property type="evidence" value="ECO:0007669"/>
    <property type="project" value="InterPro"/>
</dbReference>
<feature type="transmembrane region" description="Helical" evidence="7">
    <location>
        <begin position="282"/>
        <end position="301"/>
    </location>
</feature>
<dbReference type="InterPro" id="IPR006153">
    <property type="entry name" value="Cation/H_exchanger_TM"/>
</dbReference>
<dbReference type="EMBL" id="VHLG01000014">
    <property type="protein sequence ID" value="TPW28037.1"/>
    <property type="molecule type" value="Genomic_DNA"/>
</dbReference>
<feature type="transmembrane region" description="Helical" evidence="7">
    <location>
        <begin position="337"/>
        <end position="361"/>
    </location>
</feature>
<keyword evidence="3" id="KW-0813">Transport</keyword>
<evidence type="ECO:0000313" key="9">
    <source>
        <dbReference type="EMBL" id="TPW28037.1"/>
    </source>
</evidence>
<keyword evidence="6 7" id="KW-0472">Membrane</keyword>
<feature type="domain" description="Cation/H+ exchanger transmembrane" evidence="8">
    <location>
        <begin position="26"/>
        <end position="388"/>
    </location>
</feature>
<feature type="transmembrane region" description="Helical" evidence="7">
    <location>
        <begin position="16"/>
        <end position="38"/>
    </location>
</feature>
<evidence type="ECO:0000313" key="10">
    <source>
        <dbReference type="Proteomes" id="UP000318801"/>
    </source>
</evidence>
<comment type="caution">
    <text evidence="9">The sequence shown here is derived from an EMBL/GenBank/DDBJ whole genome shotgun (WGS) entry which is preliminary data.</text>
</comment>
<feature type="transmembrane region" description="Helical" evidence="7">
    <location>
        <begin position="158"/>
        <end position="176"/>
    </location>
</feature>
<dbReference type="PANTHER" id="PTHR42751">
    <property type="entry name" value="SODIUM/HYDROGEN EXCHANGER FAMILY/TRKA DOMAIN PROTEIN"/>
    <property type="match status" value="1"/>
</dbReference>
<dbReference type="PANTHER" id="PTHR42751:SF3">
    <property type="entry name" value="SODIUM_GLUTAMATE SYMPORTER"/>
    <property type="match status" value="1"/>
</dbReference>
<feature type="transmembrane region" description="Helical" evidence="7">
    <location>
        <begin position="43"/>
        <end position="61"/>
    </location>
</feature>
<keyword evidence="10" id="KW-1185">Reference proteome</keyword>
<feature type="transmembrane region" description="Helical" evidence="7">
    <location>
        <begin position="188"/>
        <end position="209"/>
    </location>
</feature>
<dbReference type="AlphaFoldDB" id="A0A506U838"/>